<dbReference type="OrthoDB" id="9768177at2"/>
<dbReference type="Gene3D" id="2.60.40.1120">
    <property type="entry name" value="Carboxypeptidase-like, regulatory domain"/>
    <property type="match status" value="1"/>
</dbReference>
<evidence type="ECO:0000259" key="9">
    <source>
        <dbReference type="Pfam" id="PF07715"/>
    </source>
</evidence>
<evidence type="ECO:0000256" key="4">
    <source>
        <dbReference type="ARBA" id="ARBA00022692"/>
    </source>
</evidence>
<evidence type="ECO:0000256" key="7">
    <source>
        <dbReference type="PROSITE-ProRule" id="PRU01360"/>
    </source>
</evidence>
<name>A0A1W1ZJV2_9SPHI</name>
<dbReference type="InterPro" id="IPR023997">
    <property type="entry name" value="TonB-dep_OMP_SusC/RagA_CS"/>
</dbReference>
<dbReference type="InterPro" id="IPR012910">
    <property type="entry name" value="Plug_dom"/>
</dbReference>
<keyword evidence="4 7" id="KW-0812">Transmembrane</keyword>
<evidence type="ECO:0000256" key="1">
    <source>
        <dbReference type="ARBA" id="ARBA00004571"/>
    </source>
</evidence>
<evidence type="ECO:0000256" key="8">
    <source>
        <dbReference type="SAM" id="SignalP"/>
    </source>
</evidence>
<dbReference type="NCBIfam" id="TIGR04057">
    <property type="entry name" value="SusC_RagA_signa"/>
    <property type="match status" value="1"/>
</dbReference>
<accession>A0A1W1ZJV2</accession>
<keyword evidence="8" id="KW-0732">Signal</keyword>
<sequence>MRLTIVIMTMLLMQVSARSTAQKVSLSENNTSILQVFNQLRSQTGYDFLYSDEILKLARPVTIHVKDQPLGVVLNSIFEKQELVYVLKNKAVIVSKKEAGFFDALKSYLARIDVAGKVLDENGKPLPGATVKVKNENRLVITGADGSFMLKGIDEKAILVISYLGYKTKEMGAKPQLIISIEPENANLEEVGVISTGYQKIKKDQLTGAASTMNEEQYQQRVAVTGNFLESLEGKVPGLVYNSQTGELTIRGVSTFDAVKKPLIVLDGFPTEIDLRTINPNDIVSVNVLRDAAAASIYGVRASNGVIIVETRRGKSGKPIFNLRSTYAIQNKPDFSYLSYAPGNEFVQLQVEKFNVAKAGYSSFSKLDPVQEIMYGLTRLEVSNPLLTQAQADAKLKELGAYDNLNEYEQLFFQRRQAQNVNFDASGGNEISTYMVGLNYVRERPVARRSESQQFILNLANTFKFSDRFNFDFKATYTNYTDQSGNIPNYMDFFPYERLADANGNALPVSLLPNRTSTGRNIGPALNQQLMGLGLYDAFYYPYRELTSNTNTAKGSTIRLQGRFNAKLTNWLSMDIGGNYESQNAVLDKLSLEDSYKVRMMLNMSALKDDAGRAVFKSMTKGDVLSKTNQKLNNYTLRGQFNLNHRFGDDHDFSGIFGVEQKKTLSRGYLTSFFGYNDQTLVSGPIDMNALGSVFSPAFSQYGIGYIFNLKDYFNQTEDDRRFMSYYGQGTYIFKGKYVATGSFRIDKSNLFGVDPQFRNKPLWSAGLNWRLGEEEFIKKYNWIHNLQLRAATGFNGNIPITQGGAFLILQNGLNTLLDVAVPYNRISSPENQSLRWETTRNYNVGLDYTLLNGRLSGSVDWYIKKSTDVFGEFDADPTLGFNQYLANTASIQNKGLEFLFNTLNMKRSKFEWRTQLTASLNNNKILAVKATEFSSSREITEGTQKVKDMPIGALYSYNYGGLNEKGQPFVYDKYGSRKILASFGSSAVDVTMDDMVYNGTTVPKYVLGLNNQFSLGAFDLSFLFMYYGGHVMRVEQPDPNNIGSYSNNPLKGSSNYWRQAGDEQYTRIPGYVRASSLAPGYFQSYALNGYRFASEFVRKADYIRLRDVVLTYHARAAFLKKAGLNNTQLRFQAQNVFRYTFSGNDIDPEAINPITGARRLETQPFYSLTFSTNF</sequence>
<dbReference type="InterPro" id="IPR008969">
    <property type="entry name" value="CarboxyPept-like_regulatory"/>
</dbReference>
<evidence type="ECO:0000313" key="10">
    <source>
        <dbReference type="EMBL" id="SMC48820.1"/>
    </source>
</evidence>
<dbReference type="Proteomes" id="UP000192756">
    <property type="component" value="Unassembled WGS sequence"/>
</dbReference>
<evidence type="ECO:0000256" key="5">
    <source>
        <dbReference type="ARBA" id="ARBA00023136"/>
    </source>
</evidence>
<keyword evidence="6 7" id="KW-0998">Cell outer membrane</keyword>
<dbReference type="RefSeq" id="WP_159451639.1">
    <property type="nucleotide sequence ID" value="NZ_FWXT01000001.1"/>
</dbReference>
<dbReference type="PROSITE" id="PS52016">
    <property type="entry name" value="TONB_DEPENDENT_REC_3"/>
    <property type="match status" value="1"/>
</dbReference>
<dbReference type="InterPro" id="IPR023996">
    <property type="entry name" value="TonB-dep_OMP_SusC/RagA"/>
</dbReference>
<dbReference type="InterPro" id="IPR039426">
    <property type="entry name" value="TonB-dep_rcpt-like"/>
</dbReference>
<feature type="domain" description="TonB-dependent receptor plug" evidence="9">
    <location>
        <begin position="203"/>
        <end position="306"/>
    </location>
</feature>
<dbReference type="Pfam" id="PF07715">
    <property type="entry name" value="Plug"/>
    <property type="match status" value="1"/>
</dbReference>
<keyword evidence="5 7" id="KW-0472">Membrane</keyword>
<organism evidence="10 11">
    <name type="scientific">Pedobacter africanus</name>
    <dbReference type="NCBI Taxonomy" id="151894"/>
    <lineage>
        <taxon>Bacteria</taxon>
        <taxon>Pseudomonadati</taxon>
        <taxon>Bacteroidota</taxon>
        <taxon>Sphingobacteriia</taxon>
        <taxon>Sphingobacteriales</taxon>
        <taxon>Sphingobacteriaceae</taxon>
        <taxon>Pedobacter</taxon>
    </lineage>
</organism>
<dbReference type="SUPFAM" id="SSF49464">
    <property type="entry name" value="Carboxypeptidase regulatory domain-like"/>
    <property type="match status" value="1"/>
</dbReference>
<keyword evidence="2 7" id="KW-0813">Transport</keyword>
<protein>
    <submittedName>
        <fullName evidence="10">TonB-linked outer membrane protein, SusC/RagA family</fullName>
    </submittedName>
</protein>
<evidence type="ECO:0000256" key="2">
    <source>
        <dbReference type="ARBA" id="ARBA00022448"/>
    </source>
</evidence>
<dbReference type="AlphaFoldDB" id="A0A1W1ZJV2"/>
<dbReference type="InterPro" id="IPR036942">
    <property type="entry name" value="Beta-barrel_TonB_sf"/>
</dbReference>
<evidence type="ECO:0000256" key="6">
    <source>
        <dbReference type="ARBA" id="ARBA00023237"/>
    </source>
</evidence>
<dbReference type="EMBL" id="FWXT01000001">
    <property type="protein sequence ID" value="SMC48820.1"/>
    <property type="molecule type" value="Genomic_DNA"/>
</dbReference>
<dbReference type="InterPro" id="IPR037066">
    <property type="entry name" value="Plug_dom_sf"/>
</dbReference>
<keyword evidence="11" id="KW-1185">Reference proteome</keyword>
<comment type="similarity">
    <text evidence="7">Belongs to the TonB-dependent receptor family.</text>
</comment>
<dbReference type="Pfam" id="PF13715">
    <property type="entry name" value="CarbopepD_reg_2"/>
    <property type="match status" value="1"/>
</dbReference>
<dbReference type="SUPFAM" id="SSF56935">
    <property type="entry name" value="Porins"/>
    <property type="match status" value="1"/>
</dbReference>
<dbReference type="GO" id="GO:0009279">
    <property type="term" value="C:cell outer membrane"/>
    <property type="evidence" value="ECO:0007669"/>
    <property type="project" value="UniProtKB-SubCell"/>
</dbReference>
<dbReference type="Gene3D" id="2.40.170.20">
    <property type="entry name" value="TonB-dependent receptor, beta-barrel domain"/>
    <property type="match status" value="1"/>
</dbReference>
<feature type="signal peptide" evidence="8">
    <location>
        <begin position="1"/>
        <end position="21"/>
    </location>
</feature>
<dbReference type="Gene3D" id="2.170.130.10">
    <property type="entry name" value="TonB-dependent receptor, plug domain"/>
    <property type="match status" value="1"/>
</dbReference>
<proteinExistence type="inferred from homology"/>
<reference evidence="11" key="1">
    <citation type="submission" date="2017-04" db="EMBL/GenBank/DDBJ databases">
        <authorList>
            <person name="Varghese N."/>
            <person name="Submissions S."/>
        </authorList>
    </citation>
    <scope>NUCLEOTIDE SEQUENCE [LARGE SCALE GENOMIC DNA]</scope>
    <source>
        <strain evidence="11">DSM 12126</strain>
    </source>
</reference>
<comment type="subcellular location">
    <subcellularLocation>
        <location evidence="1 7">Cell outer membrane</location>
        <topology evidence="1 7">Multi-pass membrane protein</topology>
    </subcellularLocation>
</comment>
<evidence type="ECO:0000313" key="11">
    <source>
        <dbReference type="Proteomes" id="UP000192756"/>
    </source>
</evidence>
<feature type="chain" id="PRO_5012822767" evidence="8">
    <location>
        <begin position="22"/>
        <end position="1175"/>
    </location>
</feature>
<evidence type="ECO:0000256" key="3">
    <source>
        <dbReference type="ARBA" id="ARBA00022452"/>
    </source>
</evidence>
<keyword evidence="3 7" id="KW-1134">Transmembrane beta strand</keyword>
<gene>
    <name evidence="10" type="ORF">SAMN04488524_0806</name>
</gene>
<dbReference type="STRING" id="151894.SAMN04488524_0806"/>
<dbReference type="NCBIfam" id="TIGR04056">
    <property type="entry name" value="OMP_RagA_SusC"/>
    <property type="match status" value="1"/>
</dbReference>